<feature type="transmembrane region" description="Helical" evidence="2">
    <location>
        <begin position="522"/>
        <end position="541"/>
    </location>
</feature>
<dbReference type="Gene3D" id="3.40.630.10">
    <property type="entry name" value="Zn peptidases"/>
    <property type="match status" value="1"/>
</dbReference>
<evidence type="ECO:0000313" key="3">
    <source>
        <dbReference type="EMBL" id="CAE1241661.1"/>
    </source>
</evidence>
<dbReference type="GO" id="GO:0016255">
    <property type="term" value="P:attachment of GPI anchor to protein"/>
    <property type="evidence" value="ECO:0007669"/>
    <property type="project" value="TreeGrafter"/>
</dbReference>
<feature type="transmembrane region" description="Helical" evidence="2">
    <location>
        <begin position="704"/>
        <end position="723"/>
    </location>
</feature>
<accession>A0A812BSW2</accession>
<feature type="transmembrane region" description="Helical" evidence="2">
    <location>
        <begin position="561"/>
        <end position="580"/>
    </location>
</feature>
<feature type="compositionally biased region" description="Acidic residues" evidence="1">
    <location>
        <begin position="486"/>
        <end position="504"/>
    </location>
</feature>
<dbReference type="PIRSF" id="PIRSF036762">
    <property type="entry name" value="GAA1"/>
    <property type="match status" value="1"/>
</dbReference>
<dbReference type="SUPFAM" id="SSF53187">
    <property type="entry name" value="Zn-dependent exopeptidases"/>
    <property type="match status" value="1"/>
</dbReference>
<protein>
    <submittedName>
        <fullName evidence="3">GAA1</fullName>
    </submittedName>
</protein>
<dbReference type="Proteomes" id="UP000597762">
    <property type="component" value="Unassembled WGS sequence"/>
</dbReference>
<dbReference type="EMBL" id="CAHIKZ030000847">
    <property type="protein sequence ID" value="CAE1241661.1"/>
    <property type="molecule type" value="Genomic_DNA"/>
</dbReference>
<gene>
    <name evidence="3" type="ORF">SPHA_22956</name>
</gene>
<keyword evidence="2" id="KW-0812">Transmembrane</keyword>
<evidence type="ECO:0000313" key="4">
    <source>
        <dbReference type="Proteomes" id="UP000597762"/>
    </source>
</evidence>
<dbReference type="GO" id="GO:0042765">
    <property type="term" value="C:GPI-anchor transamidase complex"/>
    <property type="evidence" value="ECO:0007669"/>
    <property type="project" value="InterPro"/>
</dbReference>
<name>A0A812BSW2_ACAPH</name>
<keyword evidence="4" id="KW-1185">Reference proteome</keyword>
<dbReference type="OrthoDB" id="445301at2759"/>
<feature type="transmembrane region" description="Helical" evidence="2">
    <location>
        <begin position="49"/>
        <end position="73"/>
    </location>
</feature>
<keyword evidence="2" id="KW-0472">Membrane</keyword>
<feature type="region of interest" description="Disordered" evidence="1">
    <location>
        <begin position="436"/>
        <end position="504"/>
    </location>
</feature>
<dbReference type="PANTHER" id="PTHR13304:SF0">
    <property type="entry name" value="GLYCOSYLPHOSPHATIDYLINOSITOL ANCHOR ATTACHMENT 1 PROTEIN"/>
    <property type="match status" value="1"/>
</dbReference>
<dbReference type="Pfam" id="PF04114">
    <property type="entry name" value="Gaa1"/>
    <property type="match status" value="1"/>
</dbReference>
<organism evidence="3 4">
    <name type="scientific">Acanthosepion pharaonis</name>
    <name type="common">Pharaoh cuttlefish</name>
    <name type="synonym">Sepia pharaonis</name>
    <dbReference type="NCBI Taxonomy" id="158019"/>
    <lineage>
        <taxon>Eukaryota</taxon>
        <taxon>Metazoa</taxon>
        <taxon>Spiralia</taxon>
        <taxon>Lophotrochozoa</taxon>
        <taxon>Mollusca</taxon>
        <taxon>Cephalopoda</taxon>
        <taxon>Coleoidea</taxon>
        <taxon>Decapodiformes</taxon>
        <taxon>Sepiida</taxon>
        <taxon>Sepiina</taxon>
        <taxon>Sepiidae</taxon>
        <taxon>Acanthosepion</taxon>
    </lineage>
</organism>
<feature type="transmembrane region" description="Helical" evidence="2">
    <location>
        <begin position="648"/>
        <end position="668"/>
    </location>
</feature>
<keyword evidence="2" id="KW-1133">Transmembrane helix</keyword>
<reference evidence="3" key="1">
    <citation type="submission" date="2021-01" db="EMBL/GenBank/DDBJ databases">
        <authorList>
            <person name="Li R."/>
            <person name="Bekaert M."/>
        </authorList>
    </citation>
    <scope>NUCLEOTIDE SEQUENCE</scope>
    <source>
        <strain evidence="3">Farmed</strain>
    </source>
</reference>
<sequence>MGQLSHLLPEKTISEKALDSKRCRPAVRQMGLLTDPRQRRRFVLIISRYNNRLCALFYISGLLWFLGLAYVYLNAGTYFSENALLPGLVEGEFYTEADVKLYKNEMKQEMEKDKRLLSREWLFSKFEELGLEVHVQNYSVKYPLQLLGDQNVPGQNVYAILRAPRASSTEAVVLSAPVRSQSMITKSLTDTSGGIALMLALTKFFKKQTYWSKDIIFLFTQHEHIGMQAWLDGYHQVQSSEYIFPGTVWGRSGSIQAALNLEIPPEKVAYYNIKIEGLNGQLPNLDLVNLVVRLCRREGAAIRLHNQYDYHDSESFNGFKHSLLTMLRMMKTQASGSPSGNHGLFHRYHIEAVTLQGMSRVHGHKNFGLMVTGRIVEGIFRSLNNLLERFHQSFFFYIMPATNRYISIGLYMPPFSLMAAAGLIKAIAMWIGPEKSAQEENTDTKKQSSKSEEKEKSESETQSSAEVKKESEEEEIPEAASTNLLNEEEEEDDDDNDDDDDDDDVIAHDLEKAEGTTKSRDILSIIPVLLLSYLMGLMTYYSPEIFSRQTRQLQIQTDEAVTYGLLALFCACLFFPRFISKKTSELDTGFQVDWPLLKCVALIFQAVILFSIALMNISLAFFLAAAMVPVSTMVQPVSNKIVRCLQSLLLLLVSPPVLVYLGSVITVLDDQWPKSSFDLLTSAWNLMRDTTLLSILDYSLLSCWTYPVFCFAIYPNWIMLWGVSRMRIEGLLS</sequence>
<evidence type="ECO:0000256" key="2">
    <source>
        <dbReference type="SAM" id="Phobius"/>
    </source>
</evidence>
<comment type="caution">
    <text evidence="3">The sequence shown here is derived from an EMBL/GenBank/DDBJ whole genome shotgun (WGS) entry which is preliminary data.</text>
</comment>
<feature type="compositionally biased region" description="Basic and acidic residues" evidence="1">
    <location>
        <begin position="436"/>
        <end position="459"/>
    </location>
</feature>
<feature type="transmembrane region" description="Helical" evidence="2">
    <location>
        <begin position="600"/>
        <end position="628"/>
    </location>
</feature>
<dbReference type="InterPro" id="IPR007246">
    <property type="entry name" value="Gaa1"/>
</dbReference>
<dbReference type="PANTHER" id="PTHR13304">
    <property type="entry name" value="GLYCOSYLPHOSPHATIDYLINOSITOL ANCHOR ATTACHMENT 1 PROTEIN"/>
    <property type="match status" value="1"/>
</dbReference>
<evidence type="ECO:0000256" key="1">
    <source>
        <dbReference type="SAM" id="MobiDB-lite"/>
    </source>
</evidence>
<dbReference type="AlphaFoldDB" id="A0A812BSW2"/>
<proteinExistence type="predicted"/>